<organism evidence="4 5">
    <name type="scientific">Mycolicibacterium sphagni</name>
    <dbReference type="NCBI Taxonomy" id="1786"/>
    <lineage>
        <taxon>Bacteria</taxon>
        <taxon>Bacillati</taxon>
        <taxon>Actinomycetota</taxon>
        <taxon>Actinomycetes</taxon>
        <taxon>Mycobacteriales</taxon>
        <taxon>Mycobacteriaceae</taxon>
        <taxon>Mycolicibacterium</taxon>
    </lineage>
</organism>
<feature type="chain" id="PRO_5045539764" evidence="1">
    <location>
        <begin position="26"/>
        <end position="366"/>
    </location>
</feature>
<evidence type="ECO:0000259" key="2">
    <source>
        <dbReference type="Pfam" id="PF24088"/>
    </source>
</evidence>
<dbReference type="InterPro" id="IPR056463">
    <property type="entry name" value="DUF7373_C"/>
</dbReference>
<dbReference type="Pfam" id="PF24092">
    <property type="entry name" value="DUF7373_C"/>
    <property type="match status" value="1"/>
</dbReference>
<protein>
    <submittedName>
        <fullName evidence="4">Uncharacterized protein</fullName>
    </submittedName>
</protein>
<gene>
    <name evidence="4" type="ORF">FEG63_25020</name>
</gene>
<name>A0ABX2JYG7_9MYCO</name>
<dbReference type="RefSeq" id="WP_174400509.1">
    <property type="nucleotide sequence ID" value="NZ_VBSB01000022.1"/>
</dbReference>
<proteinExistence type="predicted"/>
<feature type="domain" description="DUF7373" evidence="3">
    <location>
        <begin position="241"/>
        <end position="363"/>
    </location>
</feature>
<accession>A0ABX2JYG7</accession>
<dbReference type="Proteomes" id="UP000708347">
    <property type="component" value="Unassembled WGS sequence"/>
</dbReference>
<dbReference type="EMBL" id="VBSB01000022">
    <property type="protein sequence ID" value="NTY62798.1"/>
    <property type="molecule type" value="Genomic_DNA"/>
</dbReference>
<evidence type="ECO:0000256" key="1">
    <source>
        <dbReference type="SAM" id="SignalP"/>
    </source>
</evidence>
<evidence type="ECO:0000313" key="4">
    <source>
        <dbReference type="EMBL" id="NTY62798.1"/>
    </source>
</evidence>
<evidence type="ECO:0000259" key="3">
    <source>
        <dbReference type="Pfam" id="PF24092"/>
    </source>
</evidence>
<evidence type="ECO:0000313" key="5">
    <source>
        <dbReference type="Proteomes" id="UP000708347"/>
    </source>
</evidence>
<dbReference type="Pfam" id="PF24088">
    <property type="entry name" value="DUF7373"/>
    <property type="match status" value="1"/>
</dbReference>
<sequence length="366" mass="37532">MTQPRRAVMAAVVMLVAGCSPVTGVAVMASPLDVGPYPTSVVAVTQRPGIPTVLEGQRMAASVVLPTDVDATLRRLESTNTGPVLDAQGLRADIRARRAGIAEANGFVAGFSSSRSTEGEPTPTTSVVNLVMHFPDAGAAAAAAREMTGAEPARPTAIAHHRETLALVVTMPRGVIVESFTPRGPYVLYQWVQTRNTLEAATGLVAGILDLQGPRIDAFVPTDPGLTVDPALLLAHTLPPAVGVYTAPGALHFERDPARAADAFAAAGVSAVSLGRTTVYRSESSTGAAQLINGLTSGELADGATATDGVVGIPDSTCVDRGGGPASPTRYWCAGVSGRYAFATTSAHSQDARQQAAAQYLLLGGL</sequence>
<feature type="signal peptide" evidence="1">
    <location>
        <begin position="1"/>
        <end position="25"/>
    </location>
</feature>
<feature type="domain" description="DUF7373" evidence="2">
    <location>
        <begin position="53"/>
        <end position="224"/>
    </location>
</feature>
<dbReference type="InterPro" id="IPR055797">
    <property type="entry name" value="DUF7373"/>
</dbReference>
<keyword evidence="1" id="KW-0732">Signal</keyword>
<reference evidence="4 5" key="1">
    <citation type="submission" date="2019-05" db="EMBL/GenBank/DDBJ databases">
        <title>Mycolicibacterium sphagni ENV482 genome assembly.</title>
        <authorList>
            <person name="Chen W."/>
            <person name="Faulkner N.W."/>
            <person name="Hyman M.R."/>
        </authorList>
    </citation>
    <scope>NUCLEOTIDE SEQUENCE [LARGE SCALE GENOMIC DNA]</scope>
    <source>
        <strain evidence="4 5">ENV482</strain>
    </source>
</reference>
<comment type="caution">
    <text evidence="4">The sequence shown here is derived from an EMBL/GenBank/DDBJ whole genome shotgun (WGS) entry which is preliminary data.</text>
</comment>
<keyword evidence="5" id="KW-1185">Reference proteome</keyword>
<dbReference type="PROSITE" id="PS51257">
    <property type="entry name" value="PROKAR_LIPOPROTEIN"/>
    <property type="match status" value="1"/>
</dbReference>